<dbReference type="InterPro" id="IPR057727">
    <property type="entry name" value="WCX_dom"/>
</dbReference>
<name>A0A7C9KAB4_9BACT</name>
<proteinExistence type="predicted"/>
<feature type="domain" description="WYL" evidence="1">
    <location>
        <begin position="145"/>
        <end position="216"/>
    </location>
</feature>
<evidence type="ECO:0000313" key="3">
    <source>
        <dbReference type="EMBL" id="NBI34133.1"/>
    </source>
</evidence>
<protein>
    <submittedName>
        <fullName evidence="3">WYL domain-containing protein</fullName>
    </submittedName>
</protein>
<evidence type="ECO:0000259" key="2">
    <source>
        <dbReference type="Pfam" id="PF25583"/>
    </source>
</evidence>
<dbReference type="InterPro" id="IPR051534">
    <property type="entry name" value="CBASS_pafABC_assoc_protein"/>
</dbReference>
<dbReference type="SUPFAM" id="SSF46785">
    <property type="entry name" value="Winged helix' DNA-binding domain"/>
    <property type="match status" value="1"/>
</dbReference>
<dbReference type="InterPro" id="IPR026881">
    <property type="entry name" value="WYL_dom"/>
</dbReference>
<dbReference type="PROSITE" id="PS52050">
    <property type="entry name" value="WYL"/>
    <property type="match status" value="1"/>
</dbReference>
<dbReference type="EMBL" id="QWKH01000015">
    <property type="protein sequence ID" value="NBI34133.1"/>
    <property type="molecule type" value="Genomic_DNA"/>
</dbReference>
<evidence type="ECO:0000259" key="1">
    <source>
        <dbReference type="Pfam" id="PF13280"/>
    </source>
</evidence>
<dbReference type="Pfam" id="PF25583">
    <property type="entry name" value="WCX"/>
    <property type="match status" value="1"/>
</dbReference>
<reference evidence="3" key="1">
    <citation type="submission" date="2018-08" db="EMBL/GenBank/DDBJ databases">
        <title>Murine metabolic-syndrome-specific gut microbial biobank.</title>
        <authorList>
            <person name="Liu C."/>
        </authorList>
    </citation>
    <scope>NUCLEOTIDE SEQUENCE [LARGE SCALE GENOMIC DNA]</scope>
    <source>
        <strain evidence="3">Z82</strain>
    </source>
</reference>
<feature type="domain" description="WCX" evidence="2">
    <location>
        <begin position="251"/>
        <end position="324"/>
    </location>
</feature>
<dbReference type="PANTHER" id="PTHR34580">
    <property type="match status" value="1"/>
</dbReference>
<dbReference type="PANTHER" id="PTHR34580:SF1">
    <property type="entry name" value="PROTEIN PAFC"/>
    <property type="match status" value="1"/>
</dbReference>
<accession>A0A7C9KAB4</accession>
<gene>
    <name evidence="3" type="ORF">D1639_03615</name>
</gene>
<dbReference type="InterPro" id="IPR036390">
    <property type="entry name" value="WH_DNA-bd_sf"/>
</dbReference>
<sequence>MAYNNKAKLKTLYLQRILEEETDAEHGLSMRQLIERLDGYGIKAERKSVYRDLDALREAGADIRTYQRNPVEYALVKRALNFDDIMLLVDAVQSCRSLTERQARLLTTNLKLFASDHQRALLDRSIHVSGRARTAKESVFGSIHLIHEALRTGRKLSFVYYRRGTDGVRRPTRDGAARVVSPVQVSFSEGFYYLAAVEEASGPVRQYRIDRMGKVAVADEAAAVDREVVRSWEQLGDYERFGQFAGPAAGVTLAVRSDKVELVTDRFGEAAAFSPLDDGHARALVHVRVSPQFFGWVAGMEGLVRIVGPESVRRQYRDYLEGLLEQL</sequence>
<dbReference type="AlphaFoldDB" id="A0A7C9KAB4"/>
<organism evidence="3">
    <name type="scientific">Muribaculaceae bacterium Z82</name>
    <dbReference type="NCBI Taxonomy" id="2304548"/>
    <lineage>
        <taxon>Bacteria</taxon>
        <taxon>Pseudomonadati</taxon>
        <taxon>Bacteroidota</taxon>
        <taxon>Bacteroidia</taxon>
        <taxon>Bacteroidales</taxon>
        <taxon>Muribaculaceae</taxon>
    </lineage>
</organism>
<comment type="caution">
    <text evidence="3">The sequence shown here is derived from an EMBL/GenBank/DDBJ whole genome shotgun (WGS) entry which is preliminary data.</text>
</comment>
<dbReference type="Pfam" id="PF13280">
    <property type="entry name" value="WYL"/>
    <property type="match status" value="1"/>
</dbReference>